<evidence type="ECO:0000313" key="2">
    <source>
        <dbReference type="Proteomes" id="UP001202328"/>
    </source>
</evidence>
<protein>
    <submittedName>
        <fullName evidence="1">Uncharacterized protein</fullName>
    </submittedName>
</protein>
<dbReference type="EMBL" id="JAJJMB010004025">
    <property type="protein sequence ID" value="KAI3944678.1"/>
    <property type="molecule type" value="Genomic_DNA"/>
</dbReference>
<dbReference type="Proteomes" id="UP001202328">
    <property type="component" value="Unassembled WGS sequence"/>
</dbReference>
<name>A0AAD4TB79_9MAGN</name>
<gene>
    <name evidence="1" type="ORF">MKW98_021136</name>
</gene>
<keyword evidence="2" id="KW-1185">Reference proteome</keyword>
<accession>A0AAD4TB79</accession>
<sequence length="250" mass="29581">MHFYREKENKISWFTENVNQLDSILTYVIHVITPESGDKCKLEGHHKEEEFWRRTPIMKGTPEEELDAIKKKNITENVKVSSLVMNVKEKTKRRTRGVGDDFIADGLGSKRMSKTQRVDPNKKFEQYKDFDTLKLISSMEDDDDDKRKLKIFFERTIPSECAWRSINESGEEILVLGLHVQDLVDHSFLEAELLQYYIIPDGVQELFIRIFSSKVSHWTLLHFNFGDHNWRHYNSFKTKSAIDEFDKMRN</sequence>
<comment type="caution">
    <text evidence="1">The sequence shown here is derived from an EMBL/GenBank/DDBJ whole genome shotgun (WGS) entry which is preliminary data.</text>
</comment>
<evidence type="ECO:0000313" key="1">
    <source>
        <dbReference type="EMBL" id="KAI3944678.1"/>
    </source>
</evidence>
<dbReference type="AlphaFoldDB" id="A0AAD4TB79"/>
<reference evidence="1" key="1">
    <citation type="submission" date="2022-04" db="EMBL/GenBank/DDBJ databases">
        <title>A functionally conserved STORR gene fusion in Papaver species that diverged 16.8 million years ago.</title>
        <authorList>
            <person name="Catania T."/>
        </authorList>
    </citation>
    <scope>NUCLEOTIDE SEQUENCE</scope>
    <source>
        <strain evidence="1">S-188037</strain>
    </source>
</reference>
<proteinExistence type="predicted"/>
<organism evidence="1 2">
    <name type="scientific">Papaver atlanticum</name>
    <dbReference type="NCBI Taxonomy" id="357466"/>
    <lineage>
        <taxon>Eukaryota</taxon>
        <taxon>Viridiplantae</taxon>
        <taxon>Streptophyta</taxon>
        <taxon>Embryophyta</taxon>
        <taxon>Tracheophyta</taxon>
        <taxon>Spermatophyta</taxon>
        <taxon>Magnoliopsida</taxon>
        <taxon>Ranunculales</taxon>
        <taxon>Papaveraceae</taxon>
        <taxon>Papaveroideae</taxon>
        <taxon>Papaver</taxon>
    </lineage>
</organism>